<feature type="domain" description="AN1-type" evidence="8">
    <location>
        <begin position="86"/>
        <end position="132"/>
    </location>
</feature>
<gene>
    <name evidence="9" type="ORF">CEPIT_LOCUS2077</name>
</gene>
<proteinExistence type="predicted"/>
<dbReference type="SMART" id="SM00259">
    <property type="entry name" value="ZnF_A20"/>
    <property type="match status" value="1"/>
</dbReference>
<comment type="caution">
    <text evidence="9">The sequence shown here is derived from an EMBL/GenBank/DDBJ whole genome shotgun (WGS) entry which is preliminary data.</text>
</comment>
<evidence type="ECO:0000256" key="6">
    <source>
        <dbReference type="SAM" id="MobiDB-lite"/>
    </source>
</evidence>
<dbReference type="InterPro" id="IPR035896">
    <property type="entry name" value="AN1-like_Znf"/>
</dbReference>
<reference evidence="9" key="1">
    <citation type="submission" date="2022-07" db="EMBL/GenBank/DDBJ databases">
        <authorList>
            <person name="Macas J."/>
            <person name="Novak P."/>
            <person name="Neumann P."/>
        </authorList>
    </citation>
    <scope>NUCLEOTIDE SEQUENCE</scope>
</reference>
<feature type="domain" description="A20-type" evidence="7">
    <location>
        <begin position="17"/>
        <end position="51"/>
    </location>
</feature>
<evidence type="ECO:0000259" key="8">
    <source>
        <dbReference type="PROSITE" id="PS51039"/>
    </source>
</evidence>
<dbReference type="FunFam" id="4.10.1110.10:FF:000001">
    <property type="entry name" value="Zinc finger AN1-type containing 6"/>
    <property type="match status" value="1"/>
</dbReference>
<dbReference type="Pfam" id="PF01428">
    <property type="entry name" value="zf-AN1"/>
    <property type="match status" value="1"/>
</dbReference>
<feature type="region of interest" description="Disordered" evidence="6">
    <location>
        <begin position="67"/>
        <end position="89"/>
    </location>
</feature>
<dbReference type="InterPro" id="IPR000058">
    <property type="entry name" value="Znf_AN1"/>
</dbReference>
<evidence type="ECO:0000256" key="2">
    <source>
        <dbReference type="ARBA" id="ARBA00022723"/>
    </source>
</evidence>
<evidence type="ECO:0000256" key="5">
    <source>
        <dbReference type="PROSITE-ProRule" id="PRU00449"/>
    </source>
</evidence>
<dbReference type="AlphaFoldDB" id="A0AAV0C5V0"/>
<keyword evidence="10" id="KW-1185">Reference proteome</keyword>
<dbReference type="PROSITE" id="PS51036">
    <property type="entry name" value="ZF_A20"/>
    <property type="match status" value="1"/>
</dbReference>
<dbReference type="GO" id="GO:0008270">
    <property type="term" value="F:zinc ion binding"/>
    <property type="evidence" value="ECO:0007669"/>
    <property type="project" value="UniProtKB-KW"/>
</dbReference>
<dbReference type="InterPro" id="IPR050652">
    <property type="entry name" value="AN1_A20_ZnFinger"/>
</dbReference>
<comment type="function">
    <text evidence="1">May be involved in environmental stress response.</text>
</comment>
<dbReference type="Pfam" id="PF01754">
    <property type="entry name" value="zf-A20"/>
    <property type="match status" value="1"/>
</dbReference>
<dbReference type="Gene3D" id="1.20.5.4770">
    <property type="match status" value="1"/>
</dbReference>
<keyword evidence="2" id="KW-0479">Metal-binding</keyword>
<dbReference type="GO" id="GO:0003677">
    <property type="term" value="F:DNA binding"/>
    <property type="evidence" value="ECO:0007669"/>
    <property type="project" value="InterPro"/>
</dbReference>
<dbReference type="Proteomes" id="UP001152523">
    <property type="component" value="Unassembled WGS sequence"/>
</dbReference>
<evidence type="ECO:0000313" key="9">
    <source>
        <dbReference type="EMBL" id="CAH9064238.1"/>
    </source>
</evidence>
<evidence type="ECO:0000259" key="7">
    <source>
        <dbReference type="PROSITE" id="PS51036"/>
    </source>
</evidence>
<evidence type="ECO:0000256" key="1">
    <source>
        <dbReference type="ARBA" id="ARBA00003732"/>
    </source>
</evidence>
<evidence type="ECO:0000313" key="10">
    <source>
        <dbReference type="Proteomes" id="UP001152523"/>
    </source>
</evidence>
<dbReference type="PANTHER" id="PTHR10634:SF67">
    <property type="entry name" value="AN1-TYPE ZINC FINGER PROTEIN 3"/>
    <property type="match status" value="1"/>
</dbReference>
<protein>
    <submittedName>
        <fullName evidence="9">Uncharacterized protein</fullName>
    </submittedName>
</protein>
<evidence type="ECO:0000256" key="4">
    <source>
        <dbReference type="ARBA" id="ARBA00022833"/>
    </source>
</evidence>
<organism evidence="9 10">
    <name type="scientific">Cuscuta epithymum</name>
    <dbReference type="NCBI Taxonomy" id="186058"/>
    <lineage>
        <taxon>Eukaryota</taxon>
        <taxon>Viridiplantae</taxon>
        <taxon>Streptophyta</taxon>
        <taxon>Embryophyta</taxon>
        <taxon>Tracheophyta</taxon>
        <taxon>Spermatophyta</taxon>
        <taxon>Magnoliopsida</taxon>
        <taxon>eudicotyledons</taxon>
        <taxon>Gunneridae</taxon>
        <taxon>Pentapetalae</taxon>
        <taxon>asterids</taxon>
        <taxon>lamiids</taxon>
        <taxon>Solanales</taxon>
        <taxon>Convolvulaceae</taxon>
        <taxon>Cuscuteae</taxon>
        <taxon>Cuscuta</taxon>
        <taxon>Cuscuta subgen. Cuscuta</taxon>
    </lineage>
</organism>
<evidence type="ECO:0000256" key="3">
    <source>
        <dbReference type="ARBA" id="ARBA00022771"/>
    </source>
</evidence>
<dbReference type="PANTHER" id="PTHR10634">
    <property type="entry name" value="AN1-TYPE ZINC FINGER PROTEIN"/>
    <property type="match status" value="1"/>
</dbReference>
<dbReference type="SMART" id="SM00154">
    <property type="entry name" value="ZnF_AN1"/>
    <property type="match status" value="1"/>
</dbReference>
<dbReference type="SUPFAM" id="SSF57716">
    <property type="entry name" value="Glucocorticoid receptor-like (DNA-binding domain)"/>
    <property type="match status" value="1"/>
</dbReference>
<dbReference type="InterPro" id="IPR002653">
    <property type="entry name" value="Znf_A20"/>
</dbReference>
<dbReference type="SUPFAM" id="SSF118310">
    <property type="entry name" value="AN1-like Zinc finger"/>
    <property type="match status" value="1"/>
</dbReference>
<keyword evidence="3 5" id="KW-0863">Zinc-finger</keyword>
<keyword evidence="4" id="KW-0862">Zinc</keyword>
<sequence length="151" mass="16511">MGSSEIGNEAELGTMSPAPPSLCRNGCGFFGTAATDGLCSKCYKDMCKKKVEEQALITPMTNLRIRTGRPVRDGSTGREASPPPAPRASGRCWSCNRKVGLLGFNCRCGYTYCGSHRYPEMHDCAFDFKGQARDDLAKANPVIKPHKIQRF</sequence>
<dbReference type="Gene3D" id="4.10.1110.10">
    <property type="entry name" value="AN1-like Zinc finger"/>
    <property type="match status" value="1"/>
</dbReference>
<accession>A0AAV0C5V0</accession>
<name>A0AAV0C5V0_9ASTE</name>
<dbReference type="PROSITE" id="PS51039">
    <property type="entry name" value="ZF_AN1"/>
    <property type="match status" value="1"/>
</dbReference>
<dbReference type="EMBL" id="CAMAPF010000011">
    <property type="protein sequence ID" value="CAH9064238.1"/>
    <property type="molecule type" value="Genomic_DNA"/>
</dbReference>